<dbReference type="InterPro" id="IPR036390">
    <property type="entry name" value="WH_DNA-bd_sf"/>
</dbReference>
<accession>A0A6U9QS99</accession>
<feature type="domain" description="Rad21/Rec8-like protein C-terminal eukaryotic" evidence="6">
    <location>
        <begin position="471"/>
        <end position="520"/>
    </location>
</feature>
<dbReference type="InterPro" id="IPR039781">
    <property type="entry name" value="Rad21/Rec8-like"/>
</dbReference>
<reference evidence="9" key="1">
    <citation type="submission" date="2021-01" db="EMBL/GenBank/DDBJ databases">
        <authorList>
            <person name="Corre E."/>
            <person name="Pelletier E."/>
            <person name="Niang G."/>
            <person name="Scheremetjew M."/>
            <person name="Finn R."/>
            <person name="Kale V."/>
            <person name="Holt S."/>
            <person name="Cochrane G."/>
            <person name="Meng A."/>
            <person name="Brown T."/>
            <person name="Cohen L."/>
        </authorList>
    </citation>
    <scope>NUCLEOTIDE SEQUENCE</scope>
    <source>
        <strain evidence="9">CCMP1897</strain>
    </source>
</reference>
<feature type="domain" description="Rad21/Rec8-like protein N-terminal" evidence="7">
    <location>
        <begin position="1"/>
        <end position="102"/>
    </location>
</feature>
<dbReference type="InterPro" id="IPR006909">
    <property type="entry name" value="Rad21/Rec8_C_eu"/>
</dbReference>
<evidence type="ECO:0000256" key="5">
    <source>
        <dbReference type="SAM" id="MobiDB-lite"/>
    </source>
</evidence>
<evidence type="ECO:0000313" key="8">
    <source>
        <dbReference type="EMBL" id="CAE0609705.1"/>
    </source>
</evidence>
<feature type="compositionally biased region" description="Low complexity" evidence="5">
    <location>
        <begin position="246"/>
        <end position="260"/>
    </location>
</feature>
<evidence type="ECO:0000256" key="1">
    <source>
        <dbReference type="ARBA" id="ARBA00004123"/>
    </source>
</evidence>
<dbReference type="PANTHER" id="PTHR12585">
    <property type="entry name" value="SCC1 / RAD21 FAMILY MEMBER"/>
    <property type="match status" value="1"/>
</dbReference>
<dbReference type="Pfam" id="PF04824">
    <property type="entry name" value="Rad21_Rec8"/>
    <property type="match status" value="1"/>
</dbReference>
<evidence type="ECO:0000256" key="2">
    <source>
        <dbReference type="ARBA" id="ARBA00009870"/>
    </source>
</evidence>
<name>A0A6U9QS99_9CHLO</name>
<organism evidence="9">
    <name type="scientific">Picocystis salinarum</name>
    <dbReference type="NCBI Taxonomy" id="88271"/>
    <lineage>
        <taxon>Eukaryota</taxon>
        <taxon>Viridiplantae</taxon>
        <taxon>Chlorophyta</taxon>
        <taxon>Picocystophyceae</taxon>
        <taxon>Picocystales</taxon>
        <taxon>Picocystaceae</taxon>
        <taxon>Picocystis</taxon>
    </lineage>
</organism>
<evidence type="ECO:0000256" key="4">
    <source>
        <dbReference type="ARBA" id="ARBA00064543"/>
    </source>
</evidence>
<dbReference type="GO" id="GO:0008278">
    <property type="term" value="C:cohesin complex"/>
    <property type="evidence" value="ECO:0007669"/>
    <property type="project" value="InterPro"/>
</dbReference>
<feature type="compositionally biased region" description="Basic residues" evidence="5">
    <location>
        <begin position="275"/>
        <end position="285"/>
    </location>
</feature>
<dbReference type="SUPFAM" id="SSF46785">
    <property type="entry name" value="Winged helix' DNA-binding domain"/>
    <property type="match status" value="1"/>
</dbReference>
<dbReference type="EMBL" id="HBIS01003889">
    <property type="protein sequence ID" value="CAE0609705.1"/>
    <property type="molecule type" value="Transcribed_RNA"/>
</dbReference>
<dbReference type="PANTHER" id="PTHR12585:SF69">
    <property type="entry name" value="FI11703P"/>
    <property type="match status" value="1"/>
</dbReference>
<dbReference type="Pfam" id="PF04825">
    <property type="entry name" value="Rad21_Rec8_N"/>
    <property type="match status" value="1"/>
</dbReference>
<comment type="subunit">
    <text evidence="4">Component of the cohesin complex.</text>
</comment>
<dbReference type="InterPro" id="IPR023093">
    <property type="entry name" value="ScpA-like_C"/>
</dbReference>
<sequence>MFYSAQILSKKGPLGTIWIAAHLDRKLRRNQVFETNITSSVESIINPEAPLALRLSGQLLLGVVRIYSRKVVYLFQDCNDALVKIKQAFNTAVVDLPPEAARAQFNAITLPEDYDDLEVYAGRTKELAPSLTDAAGRTDLHVGLQYVTPYQRDEYMFDSQMEEDECFEVPEEDFDQFEYAEDIEVERLRKSATPMSDAEANMYEGSFGAPPPPEQGAPEIPYEGDDDQMSPFGMPDVPSPNFAPPSTGGKSLDDLLGLSSPRDAAEVPVPLAQRQRSRQARKKKLKVDLDEDGEPMQPKQLLIPRQEVHQLLNDRSSILRDLSQSSRRAVGRQKIIAGVGEQNIIGCFNIEAADTSMASELQELYKGAMVKELLEKEVSKRPHLENDQDGDQLVPEEDVGVPYQEDDFLPYDDGVDFQPAEDLPIHAELDTVLQRGEEDDSSTEGWSSRTKNVANYLQTVFKGTDGVDSQTDLSLDDTLKGRGRREAARMFFEMLVLKSKDYVDLEQSEPYGSVRIKPQESLFTVV</sequence>
<dbReference type="GO" id="GO:1990414">
    <property type="term" value="P:replication-born double-strand break repair via sister chromatid exchange"/>
    <property type="evidence" value="ECO:0007669"/>
    <property type="project" value="TreeGrafter"/>
</dbReference>
<protein>
    <recommendedName>
        <fullName evidence="10">Rad21/Rec8-like protein N-terminal domain-containing protein</fullName>
    </recommendedName>
</protein>
<dbReference type="Gene3D" id="1.10.10.580">
    <property type="entry name" value="Structural maintenance of chromosome 1. Chain E"/>
    <property type="match status" value="1"/>
</dbReference>
<dbReference type="GO" id="GO:0007062">
    <property type="term" value="P:sister chromatid cohesion"/>
    <property type="evidence" value="ECO:0007669"/>
    <property type="project" value="InterPro"/>
</dbReference>
<feature type="region of interest" description="Disordered" evidence="5">
    <location>
        <begin position="201"/>
        <end position="286"/>
    </location>
</feature>
<dbReference type="GO" id="GO:0003682">
    <property type="term" value="F:chromatin binding"/>
    <property type="evidence" value="ECO:0007669"/>
    <property type="project" value="TreeGrafter"/>
</dbReference>
<comment type="similarity">
    <text evidence="2">Belongs to the rad21 family.</text>
</comment>
<proteinExistence type="inferred from homology"/>
<dbReference type="AlphaFoldDB" id="A0A6U9QS99"/>
<evidence type="ECO:0008006" key="10">
    <source>
        <dbReference type="Google" id="ProtNLM"/>
    </source>
</evidence>
<evidence type="ECO:0000259" key="6">
    <source>
        <dbReference type="Pfam" id="PF04824"/>
    </source>
</evidence>
<keyword evidence="3" id="KW-0539">Nucleus</keyword>
<gene>
    <name evidence="8" type="ORF">PSAL00342_LOCUS3524</name>
    <name evidence="9" type="ORF">PSAL00342_LOCUS3525</name>
</gene>
<dbReference type="InterPro" id="IPR006910">
    <property type="entry name" value="Rad21_Rec8_N"/>
</dbReference>
<comment type="subcellular location">
    <subcellularLocation>
        <location evidence="1">Nucleus</location>
    </subcellularLocation>
</comment>
<evidence type="ECO:0000256" key="3">
    <source>
        <dbReference type="ARBA" id="ARBA00023242"/>
    </source>
</evidence>
<evidence type="ECO:0000313" key="9">
    <source>
        <dbReference type="EMBL" id="CAE0609706.1"/>
    </source>
</evidence>
<evidence type="ECO:0000259" key="7">
    <source>
        <dbReference type="Pfam" id="PF04825"/>
    </source>
</evidence>
<dbReference type="FunFam" id="1.10.10.580:FF:000002">
    <property type="entry name" value="Sister chromatid cohesion 1 protein 4"/>
    <property type="match status" value="1"/>
</dbReference>
<dbReference type="EMBL" id="HBIS01003890">
    <property type="protein sequence ID" value="CAE0609706.1"/>
    <property type="molecule type" value="Transcribed_RNA"/>
</dbReference>
<dbReference type="GO" id="GO:0005634">
    <property type="term" value="C:nucleus"/>
    <property type="evidence" value="ECO:0007669"/>
    <property type="project" value="UniProtKB-SubCell"/>
</dbReference>